<proteinExistence type="predicted"/>
<dbReference type="EMBL" id="JAAXPI010000008">
    <property type="protein sequence ID" value="NKZ03851.1"/>
    <property type="molecule type" value="Genomic_DNA"/>
</dbReference>
<gene>
    <name evidence="2" type="ORF">HGB48_08840</name>
</gene>
<organism evidence="2 3">
    <name type="scientific">Actinomadura latina</name>
    <dbReference type="NCBI Taxonomy" id="163603"/>
    <lineage>
        <taxon>Bacteria</taxon>
        <taxon>Bacillati</taxon>
        <taxon>Actinomycetota</taxon>
        <taxon>Actinomycetes</taxon>
        <taxon>Streptosporangiales</taxon>
        <taxon>Thermomonosporaceae</taxon>
        <taxon>Actinomadura</taxon>
    </lineage>
</organism>
<dbReference type="InterPro" id="IPR043917">
    <property type="entry name" value="DUF5753"/>
</dbReference>
<sequence>MSVRESIDPKSSLWAWMAFDLWFYRSRRGLSLAQVAMIVNATRGTVSNWEAGRFRPSDTCMKRLDQAWDTGGHFERLHMFACAGHDPDWFRQYVQYEMDAEIIKMFHGKNVPLLVQTEAYAQGVLRAAGHMHEAEATTKARMKRQEILTRDDPPYLWILIDQEVLDCPVAGSEVMRGQLARLLEVAELPHVCVRVVLRESGWHPGHDGPFQVLRIRGREVAYAGAQIGGRLIEAGDQADTLTIRFDQIGANALSRAASKDLIERTMRTYE</sequence>
<evidence type="ECO:0000259" key="1">
    <source>
        <dbReference type="PROSITE" id="PS50943"/>
    </source>
</evidence>
<dbReference type="PROSITE" id="PS50943">
    <property type="entry name" value="HTH_CROC1"/>
    <property type="match status" value="1"/>
</dbReference>
<dbReference type="GO" id="GO:0003677">
    <property type="term" value="F:DNA binding"/>
    <property type="evidence" value="ECO:0007669"/>
    <property type="project" value="InterPro"/>
</dbReference>
<dbReference type="Pfam" id="PF19054">
    <property type="entry name" value="DUF5753"/>
    <property type="match status" value="1"/>
</dbReference>
<comment type="caution">
    <text evidence="2">The sequence shown here is derived from an EMBL/GenBank/DDBJ whole genome shotgun (WGS) entry which is preliminary data.</text>
</comment>
<dbReference type="Gene3D" id="1.10.260.40">
    <property type="entry name" value="lambda repressor-like DNA-binding domains"/>
    <property type="match status" value="1"/>
</dbReference>
<reference evidence="2 3" key="1">
    <citation type="submission" date="2020-04" db="EMBL/GenBank/DDBJ databases">
        <title>MicrobeNet Type strains.</title>
        <authorList>
            <person name="Nicholson A.C."/>
        </authorList>
    </citation>
    <scope>NUCLEOTIDE SEQUENCE [LARGE SCALE GENOMIC DNA]</scope>
    <source>
        <strain evidence="2 3">ATCC BAA-277</strain>
    </source>
</reference>
<accession>A0A846YUS1</accession>
<dbReference type="SUPFAM" id="SSF47413">
    <property type="entry name" value="lambda repressor-like DNA-binding domains"/>
    <property type="match status" value="1"/>
</dbReference>
<evidence type="ECO:0000313" key="2">
    <source>
        <dbReference type="EMBL" id="NKZ03851.1"/>
    </source>
</evidence>
<dbReference type="AlphaFoldDB" id="A0A846YUS1"/>
<dbReference type="CDD" id="cd00093">
    <property type="entry name" value="HTH_XRE"/>
    <property type="match status" value="1"/>
</dbReference>
<feature type="domain" description="HTH cro/C1-type" evidence="1">
    <location>
        <begin position="21"/>
        <end position="57"/>
    </location>
</feature>
<dbReference type="InterPro" id="IPR001387">
    <property type="entry name" value="Cro/C1-type_HTH"/>
</dbReference>
<protein>
    <submittedName>
        <fullName evidence="2">Helix-turn-helix transcriptional regulator</fullName>
    </submittedName>
</protein>
<dbReference type="InterPro" id="IPR010982">
    <property type="entry name" value="Lambda_DNA-bd_dom_sf"/>
</dbReference>
<name>A0A846YUS1_9ACTN</name>
<dbReference type="RefSeq" id="WP_067632933.1">
    <property type="nucleotide sequence ID" value="NZ_JAAXPI010000008.1"/>
</dbReference>
<keyword evidence="3" id="KW-1185">Reference proteome</keyword>
<dbReference type="Proteomes" id="UP000579250">
    <property type="component" value="Unassembled WGS sequence"/>
</dbReference>
<evidence type="ECO:0000313" key="3">
    <source>
        <dbReference type="Proteomes" id="UP000579250"/>
    </source>
</evidence>